<dbReference type="Proteomes" id="UP000309997">
    <property type="component" value="Unassembled WGS sequence"/>
</dbReference>
<evidence type="ECO:0000313" key="1">
    <source>
        <dbReference type="EMBL" id="KAL3598008.1"/>
    </source>
</evidence>
<accession>A0ACC4CL89</accession>
<comment type="caution">
    <text evidence="1">The sequence shown here is derived from an EMBL/GenBank/DDBJ whole genome shotgun (WGS) entry which is preliminary data.</text>
</comment>
<proteinExistence type="predicted"/>
<dbReference type="EMBL" id="RCHU02000003">
    <property type="protein sequence ID" value="KAL3598008.1"/>
    <property type="molecule type" value="Genomic_DNA"/>
</dbReference>
<organism evidence="1 2">
    <name type="scientific">Populus alba</name>
    <name type="common">White poplar</name>
    <dbReference type="NCBI Taxonomy" id="43335"/>
    <lineage>
        <taxon>Eukaryota</taxon>
        <taxon>Viridiplantae</taxon>
        <taxon>Streptophyta</taxon>
        <taxon>Embryophyta</taxon>
        <taxon>Tracheophyta</taxon>
        <taxon>Spermatophyta</taxon>
        <taxon>Magnoliopsida</taxon>
        <taxon>eudicotyledons</taxon>
        <taxon>Gunneridae</taxon>
        <taxon>Pentapetalae</taxon>
        <taxon>rosids</taxon>
        <taxon>fabids</taxon>
        <taxon>Malpighiales</taxon>
        <taxon>Salicaceae</taxon>
        <taxon>Saliceae</taxon>
        <taxon>Populus</taxon>
    </lineage>
</organism>
<name>A0ACC4CL89_POPAL</name>
<evidence type="ECO:0000313" key="2">
    <source>
        <dbReference type="Proteomes" id="UP000309997"/>
    </source>
</evidence>
<reference evidence="1 2" key="1">
    <citation type="journal article" date="2024" name="Plant Biotechnol. J.">
        <title>Genome and CRISPR/Cas9 system of a widespread forest tree (Populus alba) in the world.</title>
        <authorList>
            <person name="Liu Y.J."/>
            <person name="Jiang P.F."/>
            <person name="Han X.M."/>
            <person name="Li X.Y."/>
            <person name="Wang H.M."/>
            <person name="Wang Y.J."/>
            <person name="Wang X.X."/>
            <person name="Zeng Q.Y."/>
        </authorList>
    </citation>
    <scope>NUCLEOTIDE SEQUENCE [LARGE SCALE GENOMIC DNA]</scope>
    <source>
        <strain evidence="2">cv. PAL-ZL1</strain>
    </source>
</reference>
<protein>
    <submittedName>
        <fullName evidence="1">Uncharacterized protein</fullName>
    </submittedName>
</protein>
<sequence>MVLLMRGCRQNVVAINELESRASIETPCRGLLLVDDSIEHISYANNLTLKFGSDLFVVLQNEPRRSQQGATDSVIEEDHCIIVWTMVLDACMARKKEGSEKKPCSCSDEGMKRETGGGTSGGLLASKKKRRDTPPSPPPGYPHHIKT</sequence>
<gene>
    <name evidence="1" type="ORF">D5086_005926</name>
</gene>
<keyword evidence="2" id="KW-1185">Reference proteome</keyword>